<keyword evidence="2" id="KW-1185">Reference proteome</keyword>
<dbReference type="AlphaFoldDB" id="W2RXD2"/>
<dbReference type="RefSeq" id="XP_008715690.1">
    <property type="nucleotide sequence ID" value="XM_008717468.1"/>
</dbReference>
<dbReference type="VEuPathDB" id="FungiDB:HMPREF1541_03116"/>
<dbReference type="eggNOG" id="ENOG502T4VY">
    <property type="taxonomic scope" value="Eukaryota"/>
</dbReference>
<evidence type="ECO:0000313" key="1">
    <source>
        <dbReference type="EMBL" id="ETN41181.1"/>
    </source>
</evidence>
<dbReference type="HOGENOM" id="CLU_653852_0_0_1"/>
<dbReference type="Proteomes" id="UP000030752">
    <property type="component" value="Unassembled WGS sequence"/>
</dbReference>
<evidence type="ECO:0000313" key="2">
    <source>
        <dbReference type="Proteomes" id="UP000030752"/>
    </source>
</evidence>
<sequence>MDDELESIKNGLADCRFQLNSIISSPTPSSGKSTNHASFDPLWTPRQKSLWQFYEAAGVIGIMIFLKTIALDRGSAESSAVAPTKKRKANVANSGDDAALDNSHPSWKRLVKDIGLGAQSRTLFYLSSVCPKVLPCFIRGDLPRRMQEPGFRERVEKYTKTPKVQGVYAAYVSRVNPMLSTQANPSTITHVGKGLTFNQMIRVLETMRKYCDFDDPESLEIATAIDESWPDAAKLRLDHACERRFGDTTAAARNSLEKTIEWLDKLQFHLKQLRDQLKGSPDEHRRFEEHLLRCLVYVGLGRNTAKRGGDHRFQMANESPIFGLYLATVQYCFGDYVYDIEDSTYQVFRTVRVENIGLDEIVASLLLSSYAWDGGLNCTHAGSSLGNNVDRSDLLYVQRMEDSARSIRMSQFQPENLMDA</sequence>
<proteinExistence type="predicted"/>
<gene>
    <name evidence="1" type="ORF">HMPREF1541_03116</name>
</gene>
<name>W2RXD2_CYPE1</name>
<protein>
    <submittedName>
        <fullName evidence="1">Uncharacterized protein</fullName>
    </submittedName>
</protein>
<dbReference type="OrthoDB" id="4161586at2759"/>
<reference evidence="1 2" key="1">
    <citation type="submission" date="2013-03" db="EMBL/GenBank/DDBJ databases">
        <title>The Genome Sequence of Phialophora europaea CBS 101466.</title>
        <authorList>
            <consortium name="The Broad Institute Genomics Platform"/>
            <person name="Cuomo C."/>
            <person name="de Hoog S."/>
            <person name="Gorbushina A."/>
            <person name="Walker B."/>
            <person name="Young S.K."/>
            <person name="Zeng Q."/>
            <person name="Gargeya S."/>
            <person name="Fitzgerald M."/>
            <person name="Haas B."/>
            <person name="Abouelleil A."/>
            <person name="Allen A.W."/>
            <person name="Alvarado L."/>
            <person name="Arachchi H.M."/>
            <person name="Berlin A.M."/>
            <person name="Chapman S.B."/>
            <person name="Gainer-Dewar J."/>
            <person name="Goldberg J."/>
            <person name="Griggs A."/>
            <person name="Gujja S."/>
            <person name="Hansen M."/>
            <person name="Howarth C."/>
            <person name="Imamovic A."/>
            <person name="Ireland A."/>
            <person name="Larimer J."/>
            <person name="McCowan C."/>
            <person name="Murphy C."/>
            <person name="Pearson M."/>
            <person name="Poon T.W."/>
            <person name="Priest M."/>
            <person name="Roberts A."/>
            <person name="Saif S."/>
            <person name="Shea T."/>
            <person name="Sisk P."/>
            <person name="Sykes S."/>
            <person name="Wortman J."/>
            <person name="Nusbaum C."/>
            <person name="Birren B."/>
        </authorList>
    </citation>
    <scope>NUCLEOTIDE SEQUENCE [LARGE SCALE GENOMIC DNA]</scope>
    <source>
        <strain evidence="1 2">CBS 101466</strain>
    </source>
</reference>
<accession>W2RXD2</accession>
<dbReference type="InParanoid" id="W2RXD2"/>
<organism evidence="1 2">
    <name type="scientific">Cyphellophora europaea (strain CBS 101466)</name>
    <name type="common">Phialophora europaea</name>
    <dbReference type="NCBI Taxonomy" id="1220924"/>
    <lineage>
        <taxon>Eukaryota</taxon>
        <taxon>Fungi</taxon>
        <taxon>Dikarya</taxon>
        <taxon>Ascomycota</taxon>
        <taxon>Pezizomycotina</taxon>
        <taxon>Eurotiomycetes</taxon>
        <taxon>Chaetothyriomycetidae</taxon>
        <taxon>Chaetothyriales</taxon>
        <taxon>Cyphellophoraceae</taxon>
        <taxon>Cyphellophora</taxon>
    </lineage>
</organism>
<dbReference type="GeneID" id="19970455"/>
<dbReference type="EMBL" id="KB822719">
    <property type="protein sequence ID" value="ETN41181.1"/>
    <property type="molecule type" value="Genomic_DNA"/>
</dbReference>